<dbReference type="PANTHER" id="PTHR36323">
    <property type="entry name" value="MYOTUBULARIN-LIKE PROTEIN"/>
    <property type="match status" value="1"/>
</dbReference>
<dbReference type="Gramene" id="mRNA:HanXRQr2_Chr02g0053041">
    <property type="protein sequence ID" value="CDS:HanXRQr2_Chr02g0053041.1"/>
    <property type="gene ID" value="HanXRQr2_Chr02g0053041"/>
</dbReference>
<dbReference type="Proteomes" id="UP000215914">
    <property type="component" value="Unassembled WGS sequence"/>
</dbReference>
<dbReference type="EMBL" id="MNCJ02000317">
    <property type="protein sequence ID" value="KAF5817442.1"/>
    <property type="molecule type" value="Genomic_DNA"/>
</dbReference>
<sequence length="209" mass="23689">MSNRSSHKSFFMPMLCRFSLNDTVKPPKLTHPSPSDPSSPKLTCIGQIKKRSTTPITTTTNHHHSNRYTKLNKLFSSKHLISPAIDKASINKLNSKSVTSEKCSINNFKSTSVTRRSKSCNGRNKVPINKKKYYINEQDIMKVVVDKELDPPLPVVKCHRRDQESNMNLWKRRGFEMKSLQIQPIQVTLNQNVKDNNGGFALSTSAATF</sequence>
<keyword evidence="2" id="KW-1185">Reference proteome</keyword>
<dbReference type="PANTHER" id="PTHR36323:SF1">
    <property type="entry name" value="MYOTUBULARIN-LIKE PROTEIN"/>
    <property type="match status" value="1"/>
</dbReference>
<name>A0A9K3JM47_HELAN</name>
<organism evidence="1 2">
    <name type="scientific">Helianthus annuus</name>
    <name type="common">Common sunflower</name>
    <dbReference type="NCBI Taxonomy" id="4232"/>
    <lineage>
        <taxon>Eukaryota</taxon>
        <taxon>Viridiplantae</taxon>
        <taxon>Streptophyta</taxon>
        <taxon>Embryophyta</taxon>
        <taxon>Tracheophyta</taxon>
        <taxon>Spermatophyta</taxon>
        <taxon>Magnoliopsida</taxon>
        <taxon>eudicotyledons</taxon>
        <taxon>Gunneridae</taxon>
        <taxon>Pentapetalae</taxon>
        <taxon>asterids</taxon>
        <taxon>campanulids</taxon>
        <taxon>Asterales</taxon>
        <taxon>Asteraceae</taxon>
        <taxon>Asteroideae</taxon>
        <taxon>Heliantheae alliance</taxon>
        <taxon>Heliantheae</taxon>
        <taxon>Helianthus</taxon>
    </lineage>
</organism>
<comment type="caution">
    <text evidence="1">The sequence shown here is derived from an EMBL/GenBank/DDBJ whole genome shotgun (WGS) entry which is preliminary data.</text>
</comment>
<gene>
    <name evidence="1" type="ORF">HanXRQr2_Chr02g0053041</name>
</gene>
<dbReference type="AlphaFoldDB" id="A0A9K3JM47"/>
<evidence type="ECO:0000313" key="1">
    <source>
        <dbReference type="EMBL" id="KAF5817442.1"/>
    </source>
</evidence>
<protein>
    <submittedName>
        <fullName evidence="1">Uncharacterized protein</fullName>
    </submittedName>
</protein>
<proteinExistence type="predicted"/>
<accession>A0A9K3JM47</accession>
<reference evidence="1" key="1">
    <citation type="journal article" date="2017" name="Nature">
        <title>The sunflower genome provides insights into oil metabolism, flowering and Asterid evolution.</title>
        <authorList>
            <person name="Badouin H."/>
            <person name="Gouzy J."/>
            <person name="Grassa C.J."/>
            <person name="Murat F."/>
            <person name="Staton S.E."/>
            <person name="Cottret L."/>
            <person name="Lelandais-Briere C."/>
            <person name="Owens G.L."/>
            <person name="Carrere S."/>
            <person name="Mayjonade B."/>
            <person name="Legrand L."/>
            <person name="Gill N."/>
            <person name="Kane N.C."/>
            <person name="Bowers J.E."/>
            <person name="Hubner S."/>
            <person name="Bellec A."/>
            <person name="Berard A."/>
            <person name="Berges H."/>
            <person name="Blanchet N."/>
            <person name="Boniface M.C."/>
            <person name="Brunel D."/>
            <person name="Catrice O."/>
            <person name="Chaidir N."/>
            <person name="Claudel C."/>
            <person name="Donnadieu C."/>
            <person name="Faraut T."/>
            <person name="Fievet G."/>
            <person name="Helmstetter N."/>
            <person name="King M."/>
            <person name="Knapp S.J."/>
            <person name="Lai Z."/>
            <person name="Le Paslier M.C."/>
            <person name="Lippi Y."/>
            <person name="Lorenzon L."/>
            <person name="Mandel J.R."/>
            <person name="Marage G."/>
            <person name="Marchand G."/>
            <person name="Marquand E."/>
            <person name="Bret-Mestries E."/>
            <person name="Morien E."/>
            <person name="Nambeesan S."/>
            <person name="Nguyen T."/>
            <person name="Pegot-Espagnet P."/>
            <person name="Pouilly N."/>
            <person name="Raftis F."/>
            <person name="Sallet E."/>
            <person name="Schiex T."/>
            <person name="Thomas J."/>
            <person name="Vandecasteele C."/>
            <person name="Vares D."/>
            <person name="Vear F."/>
            <person name="Vautrin S."/>
            <person name="Crespi M."/>
            <person name="Mangin B."/>
            <person name="Burke J.M."/>
            <person name="Salse J."/>
            <person name="Munos S."/>
            <person name="Vincourt P."/>
            <person name="Rieseberg L.H."/>
            <person name="Langlade N.B."/>
        </authorList>
    </citation>
    <scope>NUCLEOTIDE SEQUENCE</scope>
    <source>
        <tissue evidence="1">Leaves</tissue>
    </source>
</reference>
<evidence type="ECO:0000313" key="2">
    <source>
        <dbReference type="Proteomes" id="UP000215914"/>
    </source>
</evidence>
<reference evidence="1" key="2">
    <citation type="submission" date="2020-06" db="EMBL/GenBank/DDBJ databases">
        <title>Helianthus annuus Genome sequencing and assembly Release 2.</title>
        <authorList>
            <person name="Gouzy J."/>
            <person name="Langlade N."/>
            <person name="Munos S."/>
        </authorList>
    </citation>
    <scope>NUCLEOTIDE SEQUENCE</scope>
    <source>
        <tissue evidence="1">Leaves</tissue>
    </source>
</reference>